<evidence type="ECO:0000256" key="1">
    <source>
        <dbReference type="ARBA" id="ARBA00023002"/>
    </source>
</evidence>
<dbReference type="InterPro" id="IPR050523">
    <property type="entry name" value="AKR_Detox_Biosynth"/>
</dbReference>
<dbReference type="Proteomes" id="UP001500975">
    <property type="component" value="Unassembled WGS sequence"/>
</dbReference>
<name>A0ABP8H466_9BURK</name>
<protein>
    <submittedName>
        <fullName evidence="3">Aldo/keto reductase</fullName>
    </submittedName>
</protein>
<dbReference type="Gene3D" id="3.20.20.100">
    <property type="entry name" value="NADP-dependent oxidoreductase domain"/>
    <property type="match status" value="1"/>
</dbReference>
<dbReference type="InterPro" id="IPR036812">
    <property type="entry name" value="NAD(P)_OxRdtase_dom_sf"/>
</dbReference>
<dbReference type="PANTHER" id="PTHR43364">
    <property type="entry name" value="NADH-SPECIFIC METHYLGLYOXAL REDUCTASE-RELATED"/>
    <property type="match status" value="1"/>
</dbReference>
<comment type="caution">
    <text evidence="3">The sequence shown here is derived from an EMBL/GenBank/DDBJ whole genome shotgun (WGS) entry which is preliminary data.</text>
</comment>
<reference evidence="4" key="1">
    <citation type="journal article" date="2019" name="Int. J. Syst. Evol. Microbiol.">
        <title>The Global Catalogue of Microorganisms (GCM) 10K type strain sequencing project: providing services to taxonomists for standard genome sequencing and annotation.</title>
        <authorList>
            <consortium name="The Broad Institute Genomics Platform"/>
            <consortium name="The Broad Institute Genome Sequencing Center for Infectious Disease"/>
            <person name="Wu L."/>
            <person name="Ma J."/>
        </authorList>
    </citation>
    <scope>NUCLEOTIDE SEQUENCE [LARGE SCALE GENOMIC DNA]</scope>
    <source>
        <strain evidence="4">JCM 17804</strain>
    </source>
</reference>
<keyword evidence="4" id="KW-1185">Reference proteome</keyword>
<organism evidence="3 4">
    <name type="scientific">Variovorax defluvii</name>
    <dbReference type="NCBI Taxonomy" id="913761"/>
    <lineage>
        <taxon>Bacteria</taxon>
        <taxon>Pseudomonadati</taxon>
        <taxon>Pseudomonadota</taxon>
        <taxon>Betaproteobacteria</taxon>
        <taxon>Burkholderiales</taxon>
        <taxon>Comamonadaceae</taxon>
        <taxon>Variovorax</taxon>
    </lineage>
</organism>
<dbReference type="PANTHER" id="PTHR43364:SF4">
    <property type="entry name" value="NAD(P)-LINKED OXIDOREDUCTASE SUPERFAMILY PROTEIN"/>
    <property type="match status" value="1"/>
</dbReference>
<feature type="domain" description="NADP-dependent oxidoreductase" evidence="2">
    <location>
        <begin position="17"/>
        <end position="325"/>
    </location>
</feature>
<dbReference type="InterPro" id="IPR023210">
    <property type="entry name" value="NADP_OxRdtase_dom"/>
</dbReference>
<dbReference type="InterPro" id="IPR018170">
    <property type="entry name" value="Aldo/ket_reductase_CS"/>
</dbReference>
<dbReference type="SUPFAM" id="SSF51430">
    <property type="entry name" value="NAD(P)-linked oxidoreductase"/>
    <property type="match status" value="1"/>
</dbReference>
<dbReference type="PROSITE" id="PS00062">
    <property type="entry name" value="ALDOKETO_REDUCTASE_2"/>
    <property type="match status" value="1"/>
</dbReference>
<sequence length="336" mass="36533">MSIPTTRLGRTGLVVSRLALGTMTFGLQTDETVSGQILDKATEAGINFLDTADVYPLGGTVEITGRTEEIIGRWLTSKGPGARRRFIIATKAVGKVGPNPWDQGASRKHLLDAIDASLARLQTDYVDLYQLHSDDRTTPLDESLEALDVIVRSGRARYIGVSNFLAYRLARAIGRAELHRLTGIVCVQPRYSLLFREIERELLPLAGEEGLGVIPYNPLAGGLLTGKYKPDTKLADNTRFTLGTAGSMYQDRYWNERSFATVAKLHALADEAGVPLTTLAVAWVMANPLITAPLLGASRPDQLDATIAAAGYALDPALKQRLDELTAEYRKGDAPR</sequence>
<proteinExistence type="predicted"/>
<gene>
    <name evidence="3" type="ORF">GCM10023165_09810</name>
</gene>
<dbReference type="RefSeq" id="WP_345536273.1">
    <property type="nucleotide sequence ID" value="NZ_BAABGJ010000008.1"/>
</dbReference>
<keyword evidence="1" id="KW-0560">Oxidoreductase</keyword>
<accession>A0ABP8H466</accession>
<evidence type="ECO:0000313" key="4">
    <source>
        <dbReference type="Proteomes" id="UP001500975"/>
    </source>
</evidence>
<evidence type="ECO:0000313" key="3">
    <source>
        <dbReference type="EMBL" id="GAA4334144.1"/>
    </source>
</evidence>
<dbReference type="EMBL" id="BAABGJ010000008">
    <property type="protein sequence ID" value="GAA4334144.1"/>
    <property type="molecule type" value="Genomic_DNA"/>
</dbReference>
<dbReference type="Pfam" id="PF00248">
    <property type="entry name" value="Aldo_ket_red"/>
    <property type="match status" value="1"/>
</dbReference>
<evidence type="ECO:0000259" key="2">
    <source>
        <dbReference type="Pfam" id="PF00248"/>
    </source>
</evidence>